<protein>
    <submittedName>
        <fullName evidence="2">Uncharacterized protein</fullName>
    </submittedName>
</protein>
<evidence type="ECO:0000313" key="3">
    <source>
        <dbReference type="Proteomes" id="UP000315700"/>
    </source>
</evidence>
<feature type="compositionally biased region" description="Acidic residues" evidence="1">
    <location>
        <begin position="59"/>
        <end position="68"/>
    </location>
</feature>
<dbReference type="AlphaFoldDB" id="A0A517SLQ0"/>
<dbReference type="KEGG" id="ccos:Pan44_51060"/>
<reference evidence="2 3" key="1">
    <citation type="submission" date="2019-02" db="EMBL/GenBank/DDBJ databases">
        <title>Deep-cultivation of Planctomycetes and their phenomic and genomic characterization uncovers novel biology.</title>
        <authorList>
            <person name="Wiegand S."/>
            <person name="Jogler M."/>
            <person name="Boedeker C."/>
            <person name="Pinto D."/>
            <person name="Vollmers J."/>
            <person name="Rivas-Marin E."/>
            <person name="Kohn T."/>
            <person name="Peeters S.H."/>
            <person name="Heuer A."/>
            <person name="Rast P."/>
            <person name="Oberbeckmann S."/>
            <person name="Bunk B."/>
            <person name="Jeske O."/>
            <person name="Meyerdierks A."/>
            <person name="Storesund J.E."/>
            <person name="Kallscheuer N."/>
            <person name="Luecker S."/>
            <person name="Lage O.M."/>
            <person name="Pohl T."/>
            <person name="Merkel B.J."/>
            <person name="Hornburger P."/>
            <person name="Mueller R.-W."/>
            <person name="Bruemmer F."/>
            <person name="Labrenz M."/>
            <person name="Spormann A.M."/>
            <person name="Op den Camp H."/>
            <person name="Overmann J."/>
            <person name="Amann R."/>
            <person name="Jetten M.S.M."/>
            <person name="Mascher T."/>
            <person name="Medema M.H."/>
            <person name="Devos D.P."/>
            <person name="Kaster A.-K."/>
            <person name="Ovreas L."/>
            <person name="Rohde M."/>
            <person name="Galperin M.Y."/>
            <person name="Jogler C."/>
        </authorList>
    </citation>
    <scope>NUCLEOTIDE SEQUENCE [LARGE SCALE GENOMIC DNA]</scope>
    <source>
        <strain evidence="2 3">Pan44</strain>
    </source>
</reference>
<dbReference type="RefSeq" id="WP_145034434.1">
    <property type="nucleotide sequence ID" value="NZ_CP036271.1"/>
</dbReference>
<evidence type="ECO:0000256" key="1">
    <source>
        <dbReference type="SAM" id="MobiDB-lite"/>
    </source>
</evidence>
<keyword evidence="3" id="KW-1185">Reference proteome</keyword>
<organism evidence="2 3">
    <name type="scientific">Caulifigura coniformis</name>
    <dbReference type="NCBI Taxonomy" id="2527983"/>
    <lineage>
        <taxon>Bacteria</taxon>
        <taxon>Pseudomonadati</taxon>
        <taxon>Planctomycetota</taxon>
        <taxon>Planctomycetia</taxon>
        <taxon>Planctomycetales</taxon>
        <taxon>Planctomycetaceae</taxon>
        <taxon>Caulifigura</taxon>
    </lineage>
</organism>
<evidence type="ECO:0000313" key="2">
    <source>
        <dbReference type="EMBL" id="QDT57041.1"/>
    </source>
</evidence>
<dbReference type="EMBL" id="CP036271">
    <property type="protein sequence ID" value="QDT57041.1"/>
    <property type="molecule type" value="Genomic_DNA"/>
</dbReference>
<gene>
    <name evidence="2" type="ORF">Pan44_51060</name>
</gene>
<dbReference type="OrthoDB" id="273080at2"/>
<dbReference type="InParanoid" id="A0A517SLQ0"/>
<sequence>MLVHLVTTLTLAATLFHSVLGCCWHHDHTRSNVATESPSEHSGCCGGHGGTRSFGADCGSDDSADAEDDRSQNVPEPCDHSHGGCAELGCVYVIADDGGSILNLVEWSAVIVPASIAQPSAVSSEKLVFLRDFSPPLIAAQELRAWLQVWTV</sequence>
<name>A0A517SLQ0_9PLAN</name>
<accession>A0A517SLQ0</accession>
<feature type="region of interest" description="Disordered" evidence="1">
    <location>
        <begin position="56"/>
        <end position="78"/>
    </location>
</feature>
<proteinExistence type="predicted"/>
<dbReference type="Proteomes" id="UP000315700">
    <property type="component" value="Chromosome"/>
</dbReference>